<keyword evidence="4" id="KW-1185">Reference proteome</keyword>
<dbReference type="Pfam" id="PF00581">
    <property type="entry name" value="Rhodanese"/>
    <property type="match status" value="2"/>
</dbReference>
<dbReference type="InterPro" id="IPR051126">
    <property type="entry name" value="Thiosulfate_sulfurtransferase"/>
</dbReference>
<sequence>MLLDVSEEAESHIPGAVHINYTDLCGEDEILKPPEDLARIFGKAGISDSDSVVIYGECRPCGGSGVTIHPSTLTYFALLYLGHRNVWLLDRGITGWTNAGMPTASETSKRPPAVYTPHPRGGLLASIDYIKNSDVQLVDARTVQEFEASTILGSINIPADTVVSGGWFREDSELENLFRAKGLTKEKPVVVFTSTGVKATVVWFALKRMGYDARLFAMRRWVGAGETIVKP</sequence>
<dbReference type="InterPro" id="IPR001763">
    <property type="entry name" value="Rhodanese-like_dom"/>
</dbReference>
<organism evidence="3 4">
    <name type="scientific">Methanothrix thermoacetophila (strain DSM 6194 / JCM 14653 / NBRC 101360 / PT)</name>
    <name type="common">Methanosaeta thermophila</name>
    <dbReference type="NCBI Taxonomy" id="349307"/>
    <lineage>
        <taxon>Archaea</taxon>
        <taxon>Methanobacteriati</taxon>
        <taxon>Methanobacteriota</taxon>
        <taxon>Stenosarchaea group</taxon>
        <taxon>Methanomicrobia</taxon>
        <taxon>Methanotrichales</taxon>
        <taxon>Methanotrichaceae</taxon>
        <taxon>Methanothrix</taxon>
    </lineage>
</organism>
<dbReference type="PANTHER" id="PTHR43855:SF1">
    <property type="entry name" value="THIOSULFATE SULFURTRANSFERASE"/>
    <property type="match status" value="1"/>
</dbReference>
<dbReference type="SUPFAM" id="SSF52821">
    <property type="entry name" value="Rhodanese/Cell cycle control phosphatase"/>
    <property type="match status" value="2"/>
</dbReference>
<dbReference type="KEGG" id="mtp:Mthe_1071"/>
<feature type="domain" description="Rhodanese" evidence="2">
    <location>
        <begin position="2"/>
        <end position="105"/>
    </location>
</feature>
<dbReference type="EMBL" id="CP000477">
    <property type="protein sequence ID" value="ABK14855.1"/>
    <property type="molecule type" value="Genomic_DNA"/>
</dbReference>
<evidence type="ECO:0000313" key="3">
    <source>
        <dbReference type="EMBL" id="ABK14855.1"/>
    </source>
</evidence>
<dbReference type="HOGENOM" id="CLU_031618_0_0_2"/>
<dbReference type="PANTHER" id="PTHR43855">
    <property type="entry name" value="THIOSULFATE SULFURTRANSFERASE"/>
    <property type="match status" value="1"/>
</dbReference>
<dbReference type="PROSITE" id="PS50206">
    <property type="entry name" value="RHODANESE_3"/>
    <property type="match status" value="2"/>
</dbReference>
<keyword evidence="1" id="KW-0677">Repeat</keyword>
<feature type="domain" description="Rhodanese" evidence="2">
    <location>
        <begin position="131"/>
        <end position="230"/>
    </location>
</feature>
<gene>
    <name evidence="3" type="ordered locus">Mthe_1071</name>
</gene>
<name>A0B831_METTP</name>
<evidence type="ECO:0000313" key="4">
    <source>
        <dbReference type="Proteomes" id="UP000000674"/>
    </source>
</evidence>
<accession>A0B831</accession>
<dbReference type="Gene3D" id="3.40.250.10">
    <property type="entry name" value="Rhodanese-like domain"/>
    <property type="match status" value="2"/>
</dbReference>
<proteinExistence type="predicted"/>
<dbReference type="AlphaFoldDB" id="A0B831"/>
<dbReference type="SMART" id="SM00450">
    <property type="entry name" value="RHOD"/>
    <property type="match status" value="2"/>
</dbReference>
<evidence type="ECO:0000256" key="1">
    <source>
        <dbReference type="ARBA" id="ARBA00022737"/>
    </source>
</evidence>
<dbReference type="Proteomes" id="UP000000674">
    <property type="component" value="Chromosome"/>
</dbReference>
<protein>
    <submittedName>
        <fullName evidence="3">Rhodanese domain protein</fullName>
    </submittedName>
</protein>
<reference evidence="3 4" key="1">
    <citation type="submission" date="2006-10" db="EMBL/GenBank/DDBJ databases">
        <title>Complete sequence of Methanosaeta thermophila PT.</title>
        <authorList>
            <consortium name="US DOE Joint Genome Institute"/>
            <person name="Copeland A."/>
            <person name="Lucas S."/>
            <person name="Lapidus A."/>
            <person name="Barry K."/>
            <person name="Detter J.C."/>
            <person name="Glavina del Rio T."/>
            <person name="Hammon N."/>
            <person name="Israni S."/>
            <person name="Pitluck S."/>
            <person name="Chain P."/>
            <person name="Malfatti S."/>
            <person name="Shin M."/>
            <person name="Vergez L."/>
            <person name="Schmutz J."/>
            <person name="Larimer F."/>
            <person name="Land M."/>
            <person name="Hauser L."/>
            <person name="Kyrpides N."/>
            <person name="Kim E."/>
            <person name="Smith K.S."/>
            <person name="Ingram-Smith C."/>
            <person name="Richardson P."/>
        </authorList>
    </citation>
    <scope>NUCLEOTIDE SEQUENCE [LARGE SCALE GENOMIC DNA]</scope>
    <source>
        <strain evidence="4">DSM 6194 / JCM 14653 / NBRC 101360 / PT</strain>
    </source>
</reference>
<dbReference type="InterPro" id="IPR036873">
    <property type="entry name" value="Rhodanese-like_dom_sf"/>
</dbReference>
<dbReference type="STRING" id="349307.Mthe_1071"/>
<evidence type="ECO:0000259" key="2">
    <source>
        <dbReference type="PROSITE" id="PS50206"/>
    </source>
</evidence>